<dbReference type="InterPro" id="IPR024607">
    <property type="entry name" value="Sulfatase_CS"/>
</dbReference>
<evidence type="ECO:0000256" key="2">
    <source>
        <dbReference type="ARBA" id="ARBA00001913"/>
    </source>
</evidence>
<sequence>MIVFKSHATKKMRSTILICLCILYWMQLVHSLQMSKESTKPNLIYMLMDDMGWGDLGVFGEPSMETPNIDQMSREGMLFTDFYSANPLCSPSRAALLTGRLPIRNGFYTSTYHGHNGYTPQDIVGGIADSEVLLPELLKEAGYSTKLVGKWHLGHREQYLPLKHGFDEWVGAPNCHFGPYDDKTTPNIPVYNGSKMIGRYYEEFPINHTTHLSNLTQLYIEEALKYIKEQSTSGKPFFLYWAPDSTHGPVYASQMFKGTSRRGAYGDAVKELDYGVGEIVKLLKNLGLDKNTFVFFSSDNGAAMINDAQTDGSNGPLLCGKETTFEGGIREPTIAWGPTFVKPGQISHQVGSLMDWFTTALDLAGIAQPQNVTIDGLSLKNVLLGGTEFDRPIYHYRGNTLFAVRYGFHKAHLWTWTNPWVEYNKGLTFCRGQYLENITTHDQMNYTANPVVFHLGRDTREHYPMKSGHEYDEAVHQINKLIEEHESNLKPGLPQFDWCDDAVMNWAPNGCQELQKCLPIPKSNKQKCVWLH</sequence>
<dbReference type="AlphaFoldDB" id="A0A6F9DCN6"/>
<organism evidence="20">
    <name type="scientific">Phallusia mammillata</name>
    <dbReference type="NCBI Taxonomy" id="59560"/>
    <lineage>
        <taxon>Eukaryota</taxon>
        <taxon>Metazoa</taxon>
        <taxon>Chordata</taxon>
        <taxon>Tunicata</taxon>
        <taxon>Ascidiacea</taxon>
        <taxon>Phlebobranchia</taxon>
        <taxon>Ascidiidae</taxon>
        <taxon>Phallusia</taxon>
    </lineage>
</organism>
<evidence type="ECO:0000256" key="11">
    <source>
        <dbReference type="ARBA" id="ARBA00022837"/>
    </source>
</evidence>
<dbReference type="SUPFAM" id="SSF53649">
    <property type="entry name" value="Alkaline phosphatase-like"/>
    <property type="match status" value="1"/>
</dbReference>
<keyword evidence="14" id="KW-0458">Lysosome</keyword>
<dbReference type="EC" id="3.1.6.4" evidence="6"/>
<evidence type="ECO:0000256" key="6">
    <source>
        <dbReference type="ARBA" id="ARBA00012117"/>
    </source>
</evidence>
<dbReference type="Pfam" id="PF00884">
    <property type="entry name" value="Sulfatase"/>
    <property type="match status" value="1"/>
</dbReference>
<evidence type="ECO:0000256" key="12">
    <source>
        <dbReference type="ARBA" id="ARBA00023157"/>
    </source>
</evidence>
<comment type="catalytic activity">
    <reaction evidence="1">
        <text>Hydrolysis of the 6-sulfate groups of the N-acetyl-D-galactosamine 6-sulfate units of chondroitin sulfate and of the D-galactose 6-sulfate units of keratan sulfate.</text>
        <dbReference type="EC" id="3.1.6.4"/>
    </reaction>
</comment>
<keyword evidence="10" id="KW-0378">Hydrolase</keyword>
<dbReference type="Gene3D" id="3.40.720.10">
    <property type="entry name" value="Alkaline Phosphatase, subunit A"/>
    <property type="match status" value="1"/>
</dbReference>
<evidence type="ECO:0000256" key="13">
    <source>
        <dbReference type="ARBA" id="ARBA00023180"/>
    </source>
</evidence>
<dbReference type="PROSITE" id="PS00149">
    <property type="entry name" value="SULFATASE_2"/>
    <property type="match status" value="1"/>
</dbReference>
<evidence type="ECO:0000256" key="3">
    <source>
        <dbReference type="ARBA" id="ARBA00004371"/>
    </source>
</evidence>
<feature type="domain" description="Sulfatase N-terminal" evidence="19">
    <location>
        <begin position="41"/>
        <end position="366"/>
    </location>
</feature>
<evidence type="ECO:0000256" key="18">
    <source>
        <dbReference type="SAM" id="SignalP"/>
    </source>
</evidence>
<dbReference type="EMBL" id="LR785352">
    <property type="protein sequence ID" value="CAB3248234.1"/>
    <property type="molecule type" value="mRNA"/>
</dbReference>
<keyword evidence="9 18" id="KW-0732">Signal</keyword>
<feature type="chain" id="PRO_5026002016" description="N-acetylgalactosamine-6-sulfatase" evidence="18">
    <location>
        <begin position="32"/>
        <end position="532"/>
    </location>
</feature>
<accession>A0A6F9DCN6</accession>
<keyword evidence="8" id="KW-0479">Metal-binding</keyword>
<evidence type="ECO:0000256" key="8">
    <source>
        <dbReference type="ARBA" id="ARBA00022723"/>
    </source>
</evidence>
<dbReference type="GO" id="GO:0046872">
    <property type="term" value="F:metal ion binding"/>
    <property type="evidence" value="ECO:0007669"/>
    <property type="project" value="UniProtKB-KW"/>
</dbReference>
<dbReference type="Pfam" id="PF14707">
    <property type="entry name" value="Sulfatase_C"/>
    <property type="match status" value="1"/>
</dbReference>
<comment type="cofactor">
    <cofactor evidence="2">
        <name>Ca(2+)</name>
        <dbReference type="ChEBI" id="CHEBI:29108"/>
    </cofactor>
</comment>
<evidence type="ECO:0000256" key="16">
    <source>
        <dbReference type="ARBA" id="ARBA00032952"/>
    </source>
</evidence>
<dbReference type="PROSITE" id="PS00523">
    <property type="entry name" value="SULFATASE_1"/>
    <property type="match status" value="1"/>
</dbReference>
<feature type="signal peptide" evidence="18">
    <location>
        <begin position="1"/>
        <end position="31"/>
    </location>
</feature>
<reference evidence="20" key="1">
    <citation type="submission" date="2020-04" db="EMBL/GenBank/DDBJ databases">
        <authorList>
            <person name="Neveu A P."/>
        </authorList>
    </citation>
    <scope>NUCLEOTIDE SEQUENCE</scope>
    <source>
        <tissue evidence="20">Whole embryo</tissue>
    </source>
</reference>
<evidence type="ECO:0000256" key="9">
    <source>
        <dbReference type="ARBA" id="ARBA00022729"/>
    </source>
</evidence>
<dbReference type="InterPro" id="IPR017850">
    <property type="entry name" value="Alkaline_phosphatase_core_sf"/>
</dbReference>
<comment type="similarity">
    <text evidence="4">Belongs to the sulfatase family.</text>
</comment>
<dbReference type="InterPro" id="IPR000917">
    <property type="entry name" value="Sulfatase_N"/>
</dbReference>
<keyword evidence="12" id="KW-1015">Disulfide bond</keyword>
<dbReference type="GO" id="GO:0005764">
    <property type="term" value="C:lysosome"/>
    <property type="evidence" value="ECO:0007669"/>
    <property type="project" value="UniProtKB-SubCell"/>
</dbReference>
<dbReference type="PANTHER" id="PTHR42693:SF47">
    <property type="entry name" value="N-ACETYLGALACTOSAMINE-6-SULFATASE"/>
    <property type="match status" value="1"/>
</dbReference>
<evidence type="ECO:0000256" key="1">
    <source>
        <dbReference type="ARBA" id="ARBA00000027"/>
    </source>
</evidence>
<dbReference type="GO" id="GO:0043890">
    <property type="term" value="F:N-acetylgalactosamine-6-sulfatase activity"/>
    <property type="evidence" value="ECO:0007669"/>
    <property type="project" value="UniProtKB-EC"/>
</dbReference>
<protein>
    <recommendedName>
        <fullName evidence="7">N-acetylgalactosamine-6-sulfatase</fullName>
        <ecNumber evidence="6">3.1.6.4</ecNumber>
    </recommendedName>
    <alternativeName>
        <fullName evidence="17">Chondroitinsulfatase</fullName>
    </alternativeName>
    <alternativeName>
        <fullName evidence="15">Galactose-6-sulfate sulfatase</fullName>
    </alternativeName>
    <alternativeName>
        <fullName evidence="16">N-acetylgalactosamine-6-sulfate sulfatase</fullName>
    </alternativeName>
</protein>
<dbReference type="FunFam" id="3.40.720.10:FF:000021">
    <property type="entry name" value="Galactosamine (N-acetyl)-6-sulfatase"/>
    <property type="match status" value="1"/>
</dbReference>
<evidence type="ECO:0000256" key="15">
    <source>
        <dbReference type="ARBA" id="ARBA00030478"/>
    </source>
</evidence>
<dbReference type="Gene3D" id="3.30.1120.10">
    <property type="match status" value="1"/>
</dbReference>
<keyword evidence="13" id="KW-0325">Glycoprotein</keyword>
<dbReference type="InterPro" id="IPR050738">
    <property type="entry name" value="Sulfatase"/>
</dbReference>
<gene>
    <name evidence="20" type="primary">Galns-002</name>
</gene>
<evidence type="ECO:0000256" key="17">
    <source>
        <dbReference type="ARBA" id="ARBA00033059"/>
    </source>
</evidence>
<evidence type="ECO:0000256" key="5">
    <source>
        <dbReference type="ARBA" id="ARBA00011738"/>
    </source>
</evidence>
<evidence type="ECO:0000313" key="20">
    <source>
        <dbReference type="EMBL" id="CAB3248234.1"/>
    </source>
</evidence>
<dbReference type="PANTHER" id="PTHR42693">
    <property type="entry name" value="ARYLSULFATASE FAMILY MEMBER"/>
    <property type="match status" value="1"/>
</dbReference>
<proteinExistence type="evidence at transcript level"/>
<evidence type="ECO:0000259" key="19">
    <source>
        <dbReference type="Pfam" id="PF00884"/>
    </source>
</evidence>
<comment type="subcellular location">
    <subcellularLocation>
        <location evidence="3">Lysosome</location>
    </subcellularLocation>
</comment>
<name>A0A6F9DCN6_9ASCI</name>
<evidence type="ECO:0000256" key="7">
    <source>
        <dbReference type="ARBA" id="ARBA00019527"/>
    </source>
</evidence>
<evidence type="ECO:0000256" key="4">
    <source>
        <dbReference type="ARBA" id="ARBA00008779"/>
    </source>
</evidence>
<evidence type="ECO:0000256" key="14">
    <source>
        <dbReference type="ARBA" id="ARBA00023228"/>
    </source>
</evidence>
<dbReference type="GO" id="GO:0004065">
    <property type="term" value="F:arylsulfatase activity"/>
    <property type="evidence" value="ECO:0007669"/>
    <property type="project" value="TreeGrafter"/>
</dbReference>
<comment type="subunit">
    <text evidence="5">Homodimer.</text>
</comment>
<evidence type="ECO:0000256" key="10">
    <source>
        <dbReference type="ARBA" id="ARBA00022801"/>
    </source>
</evidence>
<keyword evidence="11" id="KW-0106">Calcium</keyword>